<dbReference type="EMBL" id="QWGB01000005">
    <property type="protein sequence ID" value="RIJ23306.1"/>
    <property type="molecule type" value="Genomic_DNA"/>
</dbReference>
<sequence>MKRSRTKAQIERLFASERQRMVRRQIKARGIRDKALLRAMKEVPRELFVPENLREFSYDDAPLPIGEAQTISQPYMAALMIRAAGLTATSRVLEIGAGSGYCVAIMSRLAAKVFAIERNEALARELPRRLAELNCENIEIRSGDGSAGWVEKAPFDAIIVSAVAPRIAQPLLSQLAQGGRLIVPVAGRHDEQRLLQITRSGEDDFSEEDLGRVQFVPLVGEEAFAPSG</sequence>
<keyword evidence="3 7" id="KW-0963">Cytoplasm</keyword>
<dbReference type="GO" id="GO:0030091">
    <property type="term" value="P:protein repair"/>
    <property type="evidence" value="ECO:0007669"/>
    <property type="project" value="UniProtKB-UniRule"/>
</dbReference>
<evidence type="ECO:0000256" key="5">
    <source>
        <dbReference type="ARBA" id="ARBA00022679"/>
    </source>
</evidence>
<keyword evidence="9" id="KW-1185">Reference proteome</keyword>
<dbReference type="InterPro" id="IPR000682">
    <property type="entry name" value="PCMT"/>
</dbReference>
<dbReference type="OrthoDB" id="9810066at2"/>
<dbReference type="PANTHER" id="PTHR11579">
    <property type="entry name" value="PROTEIN-L-ISOASPARTATE O-METHYLTRANSFERASE"/>
    <property type="match status" value="1"/>
</dbReference>
<accession>A0A399QW41</accession>
<dbReference type="EC" id="2.1.1.77" evidence="7"/>
<evidence type="ECO:0000256" key="7">
    <source>
        <dbReference type="HAMAP-Rule" id="MF_00090"/>
    </source>
</evidence>
<dbReference type="RefSeq" id="WP_119378495.1">
    <property type="nucleotide sequence ID" value="NZ_QWGB01000005.1"/>
</dbReference>
<dbReference type="HAMAP" id="MF_00090">
    <property type="entry name" value="PIMT"/>
    <property type="match status" value="1"/>
</dbReference>
<evidence type="ECO:0000256" key="4">
    <source>
        <dbReference type="ARBA" id="ARBA00022603"/>
    </source>
</evidence>
<dbReference type="FunFam" id="3.40.50.150:FF:000010">
    <property type="entry name" value="Protein-L-isoaspartate O-methyltransferase"/>
    <property type="match status" value="1"/>
</dbReference>
<gene>
    <name evidence="7" type="primary">pcm</name>
    <name evidence="8" type="ORF">D1224_03250</name>
</gene>
<dbReference type="GO" id="GO:0004719">
    <property type="term" value="F:protein-L-isoaspartate (D-aspartate) O-methyltransferase activity"/>
    <property type="evidence" value="ECO:0007669"/>
    <property type="project" value="UniProtKB-UniRule"/>
</dbReference>
<comment type="catalytic activity">
    <reaction evidence="7">
        <text>[protein]-L-isoaspartate + S-adenosyl-L-methionine = [protein]-L-isoaspartate alpha-methyl ester + S-adenosyl-L-homocysteine</text>
        <dbReference type="Rhea" id="RHEA:12705"/>
        <dbReference type="Rhea" id="RHEA-COMP:12143"/>
        <dbReference type="Rhea" id="RHEA-COMP:12144"/>
        <dbReference type="ChEBI" id="CHEBI:57856"/>
        <dbReference type="ChEBI" id="CHEBI:59789"/>
        <dbReference type="ChEBI" id="CHEBI:90596"/>
        <dbReference type="ChEBI" id="CHEBI:90598"/>
        <dbReference type="EC" id="2.1.1.77"/>
    </reaction>
</comment>
<dbReference type="Pfam" id="PF01135">
    <property type="entry name" value="PCMT"/>
    <property type="match status" value="1"/>
</dbReference>
<dbReference type="Proteomes" id="UP000265431">
    <property type="component" value="Unassembled WGS sequence"/>
</dbReference>
<dbReference type="SUPFAM" id="SSF53335">
    <property type="entry name" value="S-adenosyl-L-methionine-dependent methyltransferases"/>
    <property type="match status" value="1"/>
</dbReference>
<dbReference type="PANTHER" id="PTHR11579:SF0">
    <property type="entry name" value="PROTEIN-L-ISOASPARTATE(D-ASPARTATE) O-METHYLTRANSFERASE"/>
    <property type="match status" value="1"/>
</dbReference>
<dbReference type="AlphaFoldDB" id="A0A399QW41"/>
<keyword evidence="5 7" id="KW-0808">Transferase</keyword>
<reference evidence="8 9" key="1">
    <citation type="submission" date="2018-08" db="EMBL/GenBank/DDBJ databases">
        <title>Henriciella mobilis sp. nov., isolated from seawater.</title>
        <authorList>
            <person name="Cheng H."/>
            <person name="Wu Y.-H."/>
            <person name="Xu X.-W."/>
            <person name="Guo L.-L."/>
        </authorList>
    </citation>
    <scope>NUCLEOTIDE SEQUENCE [LARGE SCALE GENOMIC DNA]</scope>
    <source>
        <strain evidence="8 9">CCUG66934</strain>
    </source>
</reference>
<dbReference type="GO" id="GO:0005737">
    <property type="term" value="C:cytoplasm"/>
    <property type="evidence" value="ECO:0007669"/>
    <property type="project" value="UniProtKB-SubCell"/>
</dbReference>
<name>A0A399QW41_9PROT</name>
<dbReference type="NCBIfam" id="TIGR00080">
    <property type="entry name" value="pimt"/>
    <property type="match status" value="1"/>
</dbReference>
<dbReference type="GO" id="GO:0032259">
    <property type="term" value="P:methylation"/>
    <property type="evidence" value="ECO:0007669"/>
    <property type="project" value="UniProtKB-KW"/>
</dbReference>
<dbReference type="NCBIfam" id="NF001453">
    <property type="entry name" value="PRK00312.1"/>
    <property type="match status" value="1"/>
</dbReference>
<comment type="function">
    <text evidence="7">Catalyzes the methyl esterification of L-isoaspartyl residues in peptides and proteins that result from spontaneous decomposition of normal L-aspartyl and L-asparaginyl residues. It plays a role in the repair and/or degradation of damaged proteins.</text>
</comment>
<proteinExistence type="inferred from homology"/>
<evidence type="ECO:0000256" key="1">
    <source>
        <dbReference type="ARBA" id="ARBA00004496"/>
    </source>
</evidence>
<feature type="active site" evidence="7">
    <location>
        <position position="72"/>
    </location>
</feature>
<comment type="caution">
    <text evidence="8">The sequence shown here is derived from an EMBL/GenBank/DDBJ whole genome shotgun (WGS) entry which is preliminary data.</text>
</comment>
<dbReference type="CDD" id="cd02440">
    <property type="entry name" value="AdoMet_MTases"/>
    <property type="match status" value="1"/>
</dbReference>
<evidence type="ECO:0000256" key="2">
    <source>
        <dbReference type="ARBA" id="ARBA00005369"/>
    </source>
</evidence>
<dbReference type="InterPro" id="IPR029063">
    <property type="entry name" value="SAM-dependent_MTases_sf"/>
</dbReference>
<evidence type="ECO:0000313" key="8">
    <source>
        <dbReference type="EMBL" id="RIJ23306.1"/>
    </source>
</evidence>
<evidence type="ECO:0000256" key="3">
    <source>
        <dbReference type="ARBA" id="ARBA00022490"/>
    </source>
</evidence>
<protein>
    <recommendedName>
        <fullName evidence="7">Protein-L-isoaspartate O-methyltransferase</fullName>
        <ecNumber evidence="7">2.1.1.77</ecNumber>
    </recommendedName>
    <alternativeName>
        <fullName evidence="7">L-isoaspartyl protein carboxyl methyltransferase</fullName>
    </alternativeName>
    <alternativeName>
        <fullName evidence="7">Protein L-isoaspartyl methyltransferase</fullName>
    </alternativeName>
    <alternativeName>
        <fullName evidence="7">Protein-beta-aspartate methyltransferase</fullName>
        <shortName evidence="7">PIMT</shortName>
    </alternativeName>
</protein>
<organism evidence="8 9">
    <name type="scientific">Henriciella barbarensis</name>
    <dbReference type="NCBI Taxonomy" id="86342"/>
    <lineage>
        <taxon>Bacteria</taxon>
        <taxon>Pseudomonadati</taxon>
        <taxon>Pseudomonadota</taxon>
        <taxon>Alphaproteobacteria</taxon>
        <taxon>Hyphomonadales</taxon>
        <taxon>Hyphomonadaceae</taxon>
        <taxon>Henriciella</taxon>
    </lineage>
</organism>
<dbReference type="PROSITE" id="PS01279">
    <property type="entry name" value="PCMT"/>
    <property type="match status" value="1"/>
</dbReference>
<keyword evidence="6 7" id="KW-0949">S-adenosyl-L-methionine</keyword>
<dbReference type="Gene3D" id="3.40.50.150">
    <property type="entry name" value="Vaccinia Virus protein VP39"/>
    <property type="match status" value="1"/>
</dbReference>
<comment type="subcellular location">
    <subcellularLocation>
        <location evidence="1 7">Cytoplasm</location>
    </subcellularLocation>
</comment>
<comment type="similarity">
    <text evidence="2 7">Belongs to the methyltransferase superfamily. L-isoaspartyl/D-aspartyl protein methyltransferase family.</text>
</comment>
<keyword evidence="4 7" id="KW-0489">Methyltransferase</keyword>
<evidence type="ECO:0000256" key="6">
    <source>
        <dbReference type="ARBA" id="ARBA00022691"/>
    </source>
</evidence>
<evidence type="ECO:0000313" key="9">
    <source>
        <dbReference type="Proteomes" id="UP000265431"/>
    </source>
</evidence>